<dbReference type="Proteomes" id="UP000308652">
    <property type="component" value="Unassembled WGS sequence"/>
</dbReference>
<dbReference type="EMBL" id="ML213591">
    <property type="protein sequence ID" value="TFK43036.1"/>
    <property type="molecule type" value="Genomic_DNA"/>
</dbReference>
<name>A0A5C3MF32_9AGAR</name>
<keyword evidence="1" id="KW-0472">Membrane</keyword>
<evidence type="ECO:0000256" key="1">
    <source>
        <dbReference type="SAM" id="Phobius"/>
    </source>
</evidence>
<dbReference type="AlphaFoldDB" id="A0A5C3MF32"/>
<sequence length="260" mass="27924">RSRQLPPRSFCSPSLSPSSSSLSFSASRFHFNHPSSCCQSSSTEPSSLSVLRAILYILHAQVPCFNNMPRPTPRIHRLPHRRDYTLIPAPLDLSLPLATEKSSLPAIIVTPSSPISPRDFSIAFLAPPAKPSLCERFNASPFSPLSDTFPLPLNAVNPLTNLRARSLLILVLILFILICHLATHRLAARRPHLEFAVQGGDGQVLGSSMDWFDFDLRSLFGKMVVRSAEAGAGAGTVAASAAAASAGSVGEFLVREVASS</sequence>
<reference evidence="2 3" key="1">
    <citation type="journal article" date="2019" name="Nat. Ecol. Evol.">
        <title>Megaphylogeny resolves global patterns of mushroom evolution.</title>
        <authorList>
            <person name="Varga T."/>
            <person name="Krizsan K."/>
            <person name="Foldi C."/>
            <person name="Dima B."/>
            <person name="Sanchez-Garcia M."/>
            <person name="Sanchez-Ramirez S."/>
            <person name="Szollosi G.J."/>
            <person name="Szarkandi J.G."/>
            <person name="Papp V."/>
            <person name="Albert L."/>
            <person name="Andreopoulos W."/>
            <person name="Angelini C."/>
            <person name="Antonin V."/>
            <person name="Barry K.W."/>
            <person name="Bougher N.L."/>
            <person name="Buchanan P."/>
            <person name="Buyck B."/>
            <person name="Bense V."/>
            <person name="Catcheside P."/>
            <person name="Chovatia M."/>
            <person name="Cooper J."/>
            <person name="Damon W."/>
            <person name="Desjardin D."/>
            <person name="Finy P."/>
            <person name="Geml J."/>
            <person name="Haridas S."/>
            <person name="Hughes K."/>
            <person name="Justo A."/>
            <person name="Karasinski D."/>
            <person name="Kautmanova I."/>
            <person name="Kiss B."/>
            <person name="Kocsube S."/>
            <person name="Kotiranta H."/>
            <person name="LaButti K.M."/>
            <person name="Lechner B.E."/>
            <person name="Liimatainen K."/>
            <person name="Lipzen A."/>
            <person name="Lukacs Z."/>
            <person name="Mihaltcheva S."/>
            <person name="Morgado L.N."/>
            <person name="Niskanen T."/>
            <person name="Noordeloos M.E."/>
            <person name="Ohm R.A."/>
            <person name="Ortiz-Santana B."/>
            <person name="Ovrebo C."/>
            <person name="Racz N."/>
            <person name="Riley R."/>
            <person name="Savchenko A."/>
            <person name="Shiryaev A."/>
            <person name="Soop K."/>
            <person name="Spirin V."/>
            <person name="Szebenyi C."/>
            <person name="Tomsovsky M."/>
            <person name="Tulloss R.E."/>
            <person name="Uehling J."/>
            <person name="Grigoriev I.V."/>
            <person name="Vagvolgyi C."/>
            <person name="Papp T."/>
            <person name="Martin F.M."/>
            <person name="Miettinen O."/>
            <person name="Hibbett D.S."/>
            <person name="Nagy L.G."/>
        </authorList>
    </citation>
    <scope>NUCLEOTIDE SEQUENCE [LARGE SCALE GENOMIC DNA]</scope>
    <source>
        <strain evidence="2 3">CBS 166.37</strain>
    </source>
</reference>
<accession>A0A5C3MF32</accession>
<proteinExistence type="predicted"/>
<feature type="transmembrane region" description="Helical" evidence="1">
    <location>
        <begin position="164"/>
        <end position="183"/>
    </location>
</feature>
<keyword evidence="3" id="KW-1185">Reference proteome</keyword>
<keyword evidence="1" id="KW-1133">Transmembrane helix</keyword>
<organism evidence="2 3">
    <name type="scientific">Crucibulum laeve</name>
    <dbReference type="NCBI Taxonomy" id="68775"/>
    <lineage>
        <taxon>Eukaryota</taxon>
        <taxon>Fungi</taxon>
        <taxon>Dikarya</taxon>
        <taxon>Basidiomycota</taxon>
        <taxon>Agaricomycotina</taxon>
        <taxon>Agaricomycetes</taxon>
        <taxon>Agaricomycetidae</taxon>
        <taxon>Agaricales</taxon>
        <taxon>Agaricineae</taxon>
        <taxon>Nidulariaceae</taxon>
        <taxon>Crucibulum</taxon>
    </lineage>
</organism>
<dbReference type="OrthoDB" id="3259878at2759"/>
<feature type="non-terminal residue" evidence="2">
    <location>
        <position position="1"/>
    </location>
</feature>
<evidence type="ECO:0000313" key="3">
    <source>
        <dbReference type="Proteomes" id="UP000308652"/>
    </source>
</evidence>
<keyword evidence="1" id="KW-0812">Transmembrane</keyword>
<evidence type="ECO:0000313" key="2">
    <source>
        <dbReference type="EMBL" id="TFK43036.1"/>
    </source>
</evidence>
<gene>
    <name evidence="2" type="ORF">BDQ12DRAFT_162530</name>
</gene>
<protein>
    <submittedName>
        <fullName evidence="2">Uncharacterized protein</fullName>
    </submittedName>
</protein>